<feature type="compositionally biased region" description="Basic and acidic residues" evidence="3">
    <location>
        <begin position="118"/>
        <end position="133"/>
    </location>
</feature>
<dbReference type="GO" id="GO:0003729">
    <property type="term" value="F:mRNA binding"/>
    <property type="evidence" value="ECO:0007669"/>
    <property type="project" value="TreeGrafter"/>
</dbReference>
<sequence length="647" mass="69615">MFLLELAAEGEVAPAAGELPTTVPVPGCQVIEEEEEEEEEEAYHDDGIHYDYEGEDMGSADDTDDEDDGGVSVQQGETTLSSPSPLSTAAVAAEANRAEGIAPTTEQTEQARPQQQRRRTESDARPLDRAELGADEKERALAAMLASFNASHALQVTGVGSDITTADLEPVFAEFGKVHGLVVEPSRRDVVVVRMPHDAAQKAKAHFAEHPLRVKDKELQASDATLECFLFVGNLNEDVEPEHLRSLFQAHGEPERTIVMRSTATGRKKGYGFVEMRTKAQAGAAKALLGATNFHGRSLRIDWCRLGKLEELHSPVLFVDKLPPNFTDYNGLRQLFLKHGTVKNINVPVNPMNSIPRGFAFVTLSSAEEAEKARDALHDTEFRGSHIRISFGNPAKADIATGPISPRFNPPAAHRGQPYARGGLYPPPLPYHGRGGRGGYFPPMRNGWGRGDFSFGPAPGFLGLLGGPYSSYRPTGPSYQHSHIPPGGPPSAKRPNLGYQPPQPSYQPPRPAYAPPHRPVYAPPAPHTRPTAYSAPPPSSHPRPSVIAGYGSYGAAPTSSLGAFRGAPAPSRPPYASAGPAITSLTYGYHAQQSQVGGGQKRTHEQMQGSPAAPASHGFPSYPPAQAGFVPYAPPNLRNPPSRRPRY</sequence>
<dbReference type="SMART" id="SM00360">
    <property type="entry name" value="RRM"/>
    <property type="match status" value="3"/>
</dbReference>
<dbReference type="OrthoDB" id="639027at2759"/>
<dbReference type="GeneID" id="14925246"/>
<dbReference type="InterPro" id="IPR000504">
    <property type="entry name" value="RRM_dom"/>
</dbReference>
<gene>
    <name evidence="5" type="ORF">ACA1_272550</name>
</gene>
<keyword evidence="1 2" id="KW-0694">RNA-binding</keyword>
<evidence type="ECO:0000256" key="3">
    <source>
        <dbReference type="SAM" id="MobiDB-lite"/>
    </source>
</evidence>
<reference evidence="5 6" key="1">
    <citation type="journal article" date="2013" name="Genome Biol.">
        <title>Genome of Acanthamoeba castellanii highlights extensive lateral gene transfer and early evolution of tyrosine kinase signaling.</title>
        <authorList>
            <person name="Clarke M."/>
            <person name="Lohan A.J."/>
            <person name="Liu B."/>
            <person name="Lagkouvardos I."/>
            <person name="Roy S."/>
            <person name="Zafar N."/>
            <person name="Bertelli C."/>
            <person name="Schilde C."/>
            <person name="Kianianmomeni A."/>
            <person name="Burglin T.R."/>
            <person name="Frech C."/>
            <person name="Turcotte B."/>
            <person name="Kopec K.O."/>
            <person name="Synnott J.M."/>
            <person name="Choo C."/>
            <person name="Paponov I."/>
            <person name="Finkler A."/>
            <person name="Soon Heng Tan C."/>
            <person name="Hutchins A.P."/>
            <person name="Weinmeier T."/>
            <person name="Rattei T."/>
            <person name="Chu J.S."/>
            <person name="Gimenez G."/>
            <person name="Irimia M."/>
            <person name="Rigden D.J."/>
            <person name="Fitzpatrick D.A."/>
            <person name="Lorenzo-Morales J."/>
            <person name="Bateman A."/>
            <person name="Chiu C.H."/>
            <person name="Tang P."/>
            <person name="Hegemann P."/>
            <person name="Fromm H."/>
            <person name="Raoult D."/>
            <person name="Greub G."/>
            <person name="Miranda-Saavedra D."/>
            <person name="Chen N."/>
            <person name="Nash P."/>
            <person name="Ginger M.L."/>
            <person name="Horn M."/>
            <person name="Schaap P."/>
            <person name="Caler L."/>
            <person name="Loftus B."/>
        </authorList>
    </citation>
    <scope>NUCLEOTIDE SEQUENCE [LARGE SCALE GENOMIC DNA]</scope>
    <source>
        <strain evidence="5 6">Neff</strain>
    </source>
</reference>
<evidence type="ECO:0000313" key="5">
    <source>
        <dbReference type="EMBL" id="ELR24233.1"/>
    </source>
</evidence>
<feature type="region of interest" description="Disordered" evidence="3">
    <location>
        <begin position="31"/>
        <end position="133"/>
    </location>
</feature>
<name>L8HHQ2_ACACF</name>
<evidence type="ECO:0000313" key="6">
    <source>
        <dbReference type="Proteomes" id="UP000011083"/>
    </source>
</evidence>
<dbReference type="PANTHER" id="PTHR48025:SF19">
    <property type="entry name" value="RRM DOMAIN-CONTAINING PROTEIN"/>
    <property type="match status" value="1"/>
</dbReference>
<feature type="compositionally biased region" description="Low complexity" evidence="3">
    <location>
        <begin position="78"/>
        <end position="102"/>
    </location>
</feature>
<dbReference type="InterPro" id="IPR035979">
    <property type="entry name" value="RBD_domain_sf"/>
</dbReference>
<feature type="region of interest" description="Disordered" evidence="3">
    <location>
        <begin position="473"/>
        <end position="546"/>
    </location>
</feature>
<dbReference type="VEuPathDB" id="AmoebaDB:ACA1_272550"/>
<dbReference type="SUPFAM" id="SSF54928">
    <property type="entry name" value="RNA-binding domain, RBD"/>
    <property type="match status" value="3"/>
</dbReference>
<dbReference type="PROSITE" id="PS50102">
    <property type="entry name" value="RRM"/>
    <property type="match status" value="2"/>
</dbReference>
<evidence type="ECO:0000256" key="1">
    <source>
        <dbReference type="ARBA" id="ARBA00022884"/>
    </source>
</evidence>
<feature type="region of interest" description="Disordered" evidence="3">
    <location>
        <begin position="589"/>
        <end position="647"/>
    </location>
</feature>
<dbReference type="InterPro" id="IPR012677">
    <property type="entry name" value="Nucleotide-bd_a/b_plait_sf"/>
</dbReference>
<dbReference type="KEGG" id="acan:ACA1_272550"/>
<evidence type="ECO:0000259" key="4">
    <source>
        <dbReference type="PROSITE" id="PS50102"/>
    </source>
</evidence>
<proteinExistence type="predicted"/>
<evidence type="ECO:0000256" key="2">
    <source>
        <dbReference type="PROSITE-ProRule" id="PRU00176"/>
    </source>
</evidence>
<feature type="compositionally biased region" description="Acidic residues" evidence="3">
    <location>
        <begin position="31"/>
        <end position="43"/>
    </location>
</feature>
<feature type="domain" description="RRM" evidence="4">
    <location>
        <begin position="228"/>
        <end position="306"/>
    </location>
</feature>
<protein>
    <submittedName>
        <fullName evidence="5">RNA recognition motif domain containing protein</fullName>
    </submittedName>
</protein>
<accession>L8HHQ2</accession>
<dbReference type="Gene3D" id="3.30.70.330">
    <property type="match status" value="3"/>
</dbReference>
<dbReference type="RefSeq" id="XP_004353761.1">
    <property type="nucleotide sequence ID" value="XM_004353709.1"/>
</dbReference>
<keyword evidence="6" id="KW-1185">Reference proteome</keyword>
<feature type="compositionally biased region" description="Polar residues" evidence="3">
    <location>
        <begin position="104"/>
        <end position="114"/>
    </location>
</feature>
<dbReference type="PANTHER" id="PTHR48025">
    <property type="entry name" value="OS02G0815200 PROTEIN"/>
    <property type="match status" value="1"/>
</dbReference>
<dbReference type="InterPro" id="IPR050502">
    <property type="entry name" value="Euk_RNA-bind_prot"/>
</dbReference>
<dbReference type="STRING" id="1257118.L8HHQ2"/>
<dbReference type="AlphaFoldDB" id="L8HHQ2"/>
<feature type="compositionally biased region" description="Acidic residues" evidence="3">
    <location>
        <begin position="53"/>
        <end position="69"/>
    </location>
</feature>
<dbReference type="Proteomes" id="UP000011083">
    <property type="component" value="Unassembled WGS sequence"/>
</dbReference>
<feature type="domain" description="RRM" evidence="4">
    <location>
        <begin position="315"/>
        <end position="394"/>
    </location>
</feature>
<organism evidence="5 6">
    <name type="scientific">Acanthamoeba castellanii (strain ATCC 30010 / Neff)</name>
    <dbReference type="NCBI Taxonomy" id="1257118"/>
    <lineage>
        <taxon>Eukaryota</taxon>
        <taxon>Amoebozoa</taxon>
        <taxon>Discosea</taxon>
        <taxon>Longamoebia</taxon>
        <taxon>Centramoebida</taxon>
        <taxon>Acanthamoebidae</taxon>
        <taxon>Acanthamoeba</taxon>
    </lineage>
</organism>
<feature type="compositionally biased region" description="Pro residues" evidence="3">
    <location>
        <begin position="501"/>
        <end position="527"/>
    </location>
</feature>
<dbReference type="EMBL" id="KB007835">
    <property type="protein sequence ID" value="ELR24233.1"/>
    <property type="molecule type" value="Genomic_DNA"/>
</dbReference>
<dbReference type="Pfam" id="PF00076">
    <property type="entry name" value="RRM_1"/>
    <property type="match status" value="2"/>
</dbReference>